<dbReference type="GO" id="GO:0016020">
    <property type="term" value="C:membrane"/>
    <property type="evidence" value="ECO:0007669"/>
    <property type="project" value="UniProtKB-SubCell"/>
</dbReference>
<dbReference type="Gene3D" id="1.20.1540.10">
    <property type="entry name" value="Rhomboid-like"/>
    <property type="match status" value="1"/>
</dbReference>
<dbReference type="InterPro" id="IPR022764">
    <property type="entry name" value="Peptidase_S54_rhomboid_dom"/>
</dbReference>
<feature type="transmembrane region" description="Helical" evidence="7">
    <location>
        <begin position="420"/>
        <end position="441"/>
    </location>
</feature>
<comment type="caution">
    <text evidence="9">The sequence shown here is derived from an EMBL/GenBank/DDBJ whole genome shotgun (WGS) entry which is preliminary data.</text>
</comment>
<evidence type="ECO:0000259" key="8">
    <source>
        <dbReference type="Pfam" id="PF01694"/>
    </source>
</evidence>
<feature type="compositionally biased region" description="Polar residues" evidence="6">
    <location>
        <begin position="53"/>
        <end position="69"/>
    </location>
</feature>
<feature type="domain" description="Peptidase S54 rhomboid" evidence="8">
    <location>
        <begin position="268"/>
        <end position="411"/>
    </location>
</feature>
<sequence length="505" mass="55229">MESNGTGSAGVGNRPRMDRSVTSQMASDTLLFAAHWFGARRFDQPKEKYRDPTASTGSQALPSGATLNRGMTSRMVPESLREEVMANFVTTSRPMKSRTFSKGFSRVLSRGFTKSMPSQPFPGDRQGTSAELGDGTGGGVGPSLSPVHEAGIHFESEDDIRASSKATTQIFPSELDKSDMPQEDGVLGGIMMARQVSGSVAVETLLWQYRPIFTFLQLTLAVGAWALLPVVNPDNPLHARAGGAGLESVWPGETGFMLQRDCVDLRYQGWRWLTYQFSHASLMHILGNSVMLIIVAIPLEGFHGHVRLAILLNVGVAFGAAFDAILQSSTQLVGMSAGVYALMGMHYADVIMNWGQMEFRYGKTALLLFLIFIDSTVSFVNELGGAGTNISHGSHFGGWLSGLLMGILVGRNLKMHNFEYIFEAVAAVCLLGMLIFAIVWLQNWPPRSVFEAEEDAWCWVRQVYNNSLFRSYKWQCVFCSSESCVKSWATQKHIETVAVSACAAG</sequence>
<dbReference type="SUPFAM" id="SSF144091">
    <property type="entry name" value="Rhomboid-like"/>
    <property type="match status" value="1"/>
</dbReference>
<dbReference type="AlphaFoldDB" id="A0A812UTG3"/>
<dbReference type="PANTHER" id="PTHR45840">
    <property type="entry name" value="RHOMBOID-RELATED PROTEIN"/>
    <property type="match status" value="1"/>
</dbReference>
<organism evidence="9 10">
    <name type="scientific">Symbiodinium natans</name>
    <dbReference type="NCBI Taxonomy" id="878477"/>
    <lineage>
        <taxon>Eukaryota</taxon>
        <taxon>Sar</taxon>
        <taxon>Alveolata</taxon>
        <taxon>Dinophyceae</taxon>
        <taxon>Suessiales</taxon>
        <taxon>Symbiodiniaceae</taxon>
        <taxon>Symbiodinium</taxon>
    </lineage>
</organism>
<feature type="transmembrane region" description="Helical" evidence="7">
    <location>
        <begin position="332"/>
        <end position="352"/>
    </location>
</feature>
<dbReference type="InterPro" id="IPR051739">
    <property type="entry name" value="Rhomboid_IM_Serine_Proteases"/>
</dbReference>
<feature type="transmembrane region" description="Helical" evidence="7">
    <location>
        <begin position="396"/>
        <end position="413"/>
    </location>
</feature>
<dbReference type="EMBL" id="CAJNDS010002753">
    <property type="protein sequence ID" value="CAE7584982.1"/>
    <property type="molecule type" value="Genomic_DNA"/>
</dbReference>
<keyword evidence="3 7" id="KW-0812">Transmembrane</keyword>
<evidence type="ECO:0000256" key="5">
    <source>
        <dbReference type="ARBA" id="ARBA00023136"/>
    </source>
</evidence>
<keyword evidence="5 7" id="KW-0472">Membrane</keyword>
<dbReference type="OrthoDB" id="418595at2759"/>
<feature type="region of interest" description="Disordered" evidence="6">
    <location>
        <begin position="47"/>
        <end position="69"/>
    </location>
</feature>
<feature type="transmembrane region" description="Helical" evidence="7">
    <location>
        <begin position="280"/>
        <end position="299"/>
    </location>
</feature>
<dbReference type="Pfam" id="PF01694">
    <property type="entry name" value="Rhomboid"/>
    <property type="match status" value="1"/>
</dbReference>
<keyword evidence="10" id="KW-1185">Reference proteome</keyword>
<feature type="region of interest" description="Disordered" evidence="6">
    <location>
        <begin position="1"/>
        <end position="22"/>
    </location>
</feature>
<dbReference type="GO" id="GO:0004252">
    <property type="term" value="F:serine-type endopeptidase activity"/>
    <property type="evidence" value="ECO:0007669"/>
    <property type="project" value="InterPro"/>
</dbReference>
<feature type="region of interest" description="Disordered" evidence="6">
    <location>
        <begin position="112"/>
        <end position="140"/>
    </location>
</feature>
<evidence type="ECO:0000313" key="9">
    <source>
        <dbReference type="EMBL" id="CAE7584982.1"/>
    </source>
</evidence>
<feature type="transmembrane region" description="Helical" evidence="7">
    <location>
        <begin position="364"/>
        <end position="384"/>
    </location>
</feature>
<feature type="transmembrane region" description="Helical" evidence="7">
    <location>
        <begin position="306"/>
        <end position="326"/>
    </location>
</feature>
<evidence type="ECO:0000313" key="10">
    <source>
        <dbReference type="Proteomes" id="UP000604046"/>
    </source>
</evidence>
<comment type="subcellular location">
    <subcellularLocation>
        <location evidence="1">Membrane</location>
        <topology evidence="1">Multi-pass membrane protein</topology>
    </subcellularLocation>
</comment>
<evidence type="ECO:0000256" key="4">
    <source>
        <dbReference type="ARBA" id="ARBA00022989"/>
    </source>
</evidence>
<evidence type="ECO:0000256" key="7">
    <source>
        <dbReference type="SAM" id="Phobius"/>
    </source>
</evidence>
<evidence type="ECO:0000256" key="3">
    <source>
        <dbReference type="ARBA" id="ARBA00022692"/>
    </source>
</evidence>
<reference evidence="9" key="1">
    <citation type="submission" date="2021-02" db="EMBL/GenBank/DDBJ databases">
        <authorList>
            <person name="Dougan E. K."/>
            <person name="Rhodes N."/>
            <person name="Thang M."/>
            <person name="Chan C."/>
        </authorList>
    </citation>
    <scope>NUCLEOTIDE SEQUENCE</scope>
</reference>
<protein>
    <submittedName>
        <fullName evidence="9">Rom-1 protein</fullName>
    </submittedName>
</protein>
<dbReference type="InterPro" id="IPR035952">
    <property type="entry name" value="Rhomboid-like_sf"/>
</dbReference>
<proteinExistence type="inferred from homology"/>
<dbReference type="PANTHER" id="PTHR45840:SF2">
    <property type="entry name" value="PROTEIN RHOMBOID-RELATED"/>
    <property type="match status" value="1"/>
</dbReference>
<accession>A0A812UTG3</accession>
<dbReference type="Proteomes" id="UP000604046">
    <property type="component" value="Unassembled WGS sequence"/>
</dbReference>
<name>A0A812UTG3_9DINO</name>
<keyword evidence="4 7" id="KW-1133">Transmembrane helix</keyword>
<evidence type="ECO:0000256" key="1">
    <source>
        <dbReference type="ARBA" id="ARBA00004141"/>
    </source>
</evidence>
<comment type="similarity">
    <text evidence="2">Belongs to the peptidase S54 family.</text>
</comment>
<gene>
    <name evidence="9" type="primary">rom-1</name>
    <name evidence="9" type="ORF">SNAT2548_LOCUS33355</name>
</gene>
<evidence type="ECO:0000256" key="2">
    <source>
        <dbReference type="ARBA" id="ARBA00009045"/>
    </source>
</evidence>
<evidence type="ECO:0000256" key="6">
    <source>
        <dbReference type="SAM" id="MobiDB-lite"/>
    </source>
</evidence>